<name>A0A0C1RPQ3_9PROT</name>
<evidence type="ECO:0000313" key="4">
    <source>
        <dbReference type="Proteomes" id="UP000031553"/>
    </source>
</evidence>
<reference evidence="3 4" key="1">
    <citation type="submission" date="2015-07" db="EMBL/GenBank/DDBJ databases">
        <title>Draft Genome Sequence of Komagataeibacter intermedius Strain AF2, Isolated from Kombucha Tea.</title>
        <authorList>
            <person name="Santos R.A."/>
            <person name="Berretta A.A."/>
            <person name="Barud H.S."/>
            <person name="Ribeiro S.J."/>
            <person name="Gonzalez-Garcia L.N."/>
            <person name="Zucchi T.D."/>
            <person name="Goldman G.H."/>
            <person name="Riano-Pachon D.M."/>
        </authorList>
    </citation>
    <scope>NUCLEOTIDE SEQUENCE [LARGE SCALE GENOMIC DNA]</scope>
    <source>
        <strain evidence="3 4">AF2</strain>
    </source>
</reference>
<feature type="compositionally biased region" description="Polar residues" evidence="1">
    <location>
        <begin position="20"/>
        <end position="29"/>
    </location>
</feature>
<feature type="region of interest" description="Disordered" evidence="1">
    <location>
        <begin position="19"/>
        <end position="41"/>
    </location>
</feature>
<protein>
    <submittedName>
        <fullName evidence="3">Transposase</fullName>
    </submittedName>
</protein>
<comment type="caution">
    <text evidence="3">The sequence shown here is derived from an EMBL/GenBank/DDBJ whole genome shotgun (WGS) entry which is preliminary data.</text>
</comment>
<evidence type="ECO:0000256" key="1">
    <source>
        <dbReference type="SAM" id="MobiDB-lite"/>
    </source>
</evidence>
<accession>A0A0C1RPQ3</accession>
<proteinExistence type="predicted"/>
<dbReference type="EMBL" id="JUFX02000021">
    <property type="protein sequence ID" value="KPH88608.1"/>
    <property type="molecule type" value="Genomic_DNA"/>
</dbReference>
<evidence type="ECO:0000313" key="3">
    <source>
        <dbReference type="EMBL" id="KPH88608.1"/>
    </source>
</evidence>
<evidence type="ECO:0000313" key="2">
    <source>
        <dbReference type="EMBL" id="KPH88348.1"/>
    </source>
</evidence>
<organism evidence="3 4">
    <name type="scientific">Komagataeibacter intermedius AF2</name>
    <dbReference type="NCBI Taxonomy" id="1458464"/>
    <lineage>
        <taxon>Bacteria</taxon>
        <taxon>Pseudomonadati</taxon>
        <taxon>Pseudomonadota</taxon>
        <taxon>Alphaproteobacteria</taxon>
        <taxon>Acetobacterales</taxon>
        <taxon>Acetobacteraceae</taxon>
        <taxon>Komagataeibacter</taxon>
    </lineage>
</organism>
<dbReference type="Proteomes" id="UP000031553">
    <property type="component" value="Unassembled WGS sequence"/>
</dbReference>
<dbReference type="AlphaFoldDB" id="A0A0C1RPQ3"/>
<dbReference type="EMBL" id="JUFX02000042">
    <property type="protein sequence ID" value="KPH88348.1"/>
    <property type="molecule type" value="Genomic_DNA"/>
</dbReference>
<gene>
    <name evidence="3" type="ORF">GLUCOINTEAF2_0203769</name>
    <name evidence="2" type="ORF">GLUCOINTEAF2_0203861</name>
</gene>
<sequence>MMIHKKLFRLYCKEELSVHKSGSQKQETGIYSPMLVPDGPN</sequence>